<keyword evidence="1" id="KW-1133">Transmembrane helix</keyword>
<evidence type="ECO:0000313" key="3">
    <source>
        <dbReference type="Proteomes" id="UP000034803"/>
    </source>
</evidence>
<dbReference type="EMBL" id="LBOI01000003">
    <property type="protein sequence ID" value="KKP32020.1"/>
    <property type="molecule type" value="Genomic_DNA"/>
</dbReference>
<feature type="transmembrane region" description="Helical" evidence="1">
    <location>
        <begin position="77"/>
        <end position="99"/>
    </location>
</feature>
<sequence>MLSLSPGLDDIEDKAGISVSSVFNKPADIIIEILPYVYGIAGIILLLNIIVSGYQMMTSAGEPKVMQAAQSKITSSIIGILILFVSFWIIRIIGTFFGIDIFNQMFGTQNGVDLLPPVI</sequence>
<dbReference type="AlphaFoldDB" id="A0A0G0AZN6"/>
<comment type="caution">
    <text evidence="2">The sequence shown here is derived from an EMBL/GenBank/DDBJ whole genome shotgun (WGS) entry which is preliminary data.</text>
</comment>
<organism evidence="2 3">
    <name type="scientific">Candidatus Woesebacteria bacterium GW2011_GWC2_31_9</name>
    <dbReference type="NCBI Taxonomy" id="1618586"/>
    <lineage>
        <taxon>Bacteria</taxon>
        <taxon>Candidatus Woeseibacteriota</taxon>
    </lineage>
</organism>
<evidence type="ECO:0000313" key="2">
    <source>
        <dbReference type="EMBL" id="KKP32020.1"/>
    </source>
</evidence>
<reference evidence="2 3" key="1">
    <citation type="journal article" date="2015" name="Nature">
        <title>rRNA introns, odd ribosomes, and small enigmatic genomes across a large radiation of phyla.</title>
        <authorList>
            <person name="Brown C.T."/>
            <person name="Hug L.A."/>
            <person name="Thomas B.C."/>
            <person name="Sharon I."/>
            <person name="Castelle C.J."/>
            <person name="Singh A."/>
            <person name="Wilkins M.J."/>
            <person name="Williams K.H."/>
            <person name="Banfield J.F."/>
        </authorList>
    </citation>
    <scope>NUCLEOTIDE SEQUENCE [LARGE SCALE GENOMIC DNA]</scope>
</reference>
<gene>
    <name evidence="2" type="ORF">UR21_C0003G0053</name>
</gene>
<proteinExistence type="predicted"/>
<feature type="transmembrane region" description="Helical" evidence="1">
    <location>
        <begin position="33"/>
        <end position="56"/>
    </location>
</feature>
<protein>
    <submittedName>
        <fullName evidence="2">Uncharacterized protein</fullName>
    </submittedName>
</protein>
<accession>A0A0G0AZN6</accession>
<evidence type="ECO:0000256" key="1">
    <source>
        <dbReference type="SAM" id="Phobius"/>
    </source>
</evidence>
<keyword evidence="1" id="KW-0472">Membrane</keyword>
<name>A0A0G0AZN6_9BACT</name>
<dbReference type="Proteomes" id="UP000034803">
    <property type="component" value="Unassembled WGS sequence"/>
</dbReference>
<keyword evidence="1" id="KW-0812">Transmembrane</keyword>